<keyword evidence="10" id="KW-0378">Hydrolase</keyword>
<organism evidence="16 17">
    <name type="scientific">Pendulispora brunnea</name>
    <dbReference type="NCBI Taxonomy" id="2905690"/>
    <lineage>
        <taxon>Bacteria</taxon>
        <taxon>Pseudomonadati</taxon>
        <taxon>Myxococcota</taxon>
        <taxon>Myxococcia</taxon>
        <taxon>Myxococcales</taxon>
        <taxon>Sorangiineae</taxon>
        <taxon>Pendulisporaceae</taxon>
        <taxon>Pendulispora</taxon>
    </lineage>
</organism>
<dbReference type="InterPro" id="IPR003265">
    <property type="entry name" value="HhH-GPD_domain"/>
</dbReference>
<evidence type="ECO:0000256" key="8">
    <source>
        <dbReference type="ARBA" id="ARBA00022723"/>
    </source>
</evidence>
<name>A0ABZ2KQ32_9BACT</name>
<gene>
    <name evidence="16" type="primary">mutY</name>
    <name evidence="16" type="ORF">LZC95_16630</name>
</gene>
<evidence type="ECO:0000256" key="13">
    <source>
        <dbReference type="ARBA" id="ARBA00023204"/>
    </source>
</evidence>
<dbReference type="EMBL" id="CP089982">
    <property type="protein sequence ID" value="WXA98451.1"/>
    <property type="molecule type" value="Genomic_DNA"/>
</dbReference>
<dbReference type="Proteomes" id="UP001379533">
    <property type="component" value="Chromosome"/>
</dbReference>
<dbReference type="InterPro" id="IPR044298">
    <property type="entry name" value="MIG/MutY"/>
</dbReference>
<evidence type="ECO:0000256" key="2">
    <source>
        <dbReference type="ARBA" id="ARBA00001966"/>
    </source>
</evidence>
<comment type="catalytic activity">
    <reaction evidence="1">
        <text>Hydrolyzes free adenine bases from 7,8-dihydro-8-oxoguanine:adenine mismatched double-stranded DNA, leaving an apurinic site.</text>
        <dbReference type="EC" id="3.2.2.31"/>
    </reaction>
</comment>
<keyword evidence="12" id="KW-0411">Iron-sulfur</keyword>
<dbReference type="InterPro" id="IPR005760">
    <property type="entry name" value="A/G_AdeGlyc_MutY"/>
</dbReference>
<dbReference type="InterPro" id="IPR015797">
    <property type="entry name" value="NUDIX_hydrolase-like_dom_sf"/>
</dbReference>
<evidence type="ECO:0000256" key="11">
    <source>
        <dbReference type="ARBA" id="ARBA00023004"/>
    </source>
</evidence>
<comment type="cofactor">
    <cofactor evidence="2">
        <name>[4Fe-4S] cluster</name>
        <dbReference type="ChEBI" id="CHEBI:49883"/>
    </cofactor>
</comment>
<evidence type="ECO:0000256" key="4">
    <source>
        <dbReference type="ARBA" id="ARBA00008343"/>
    </source>
</evidence>
<dbReference type="NCBIfam" id="TIGR01084">
    <property type="entry name" value="mutY"/>
    <property type="match status" value="1"/>
</dbReference>
<evidence type="ECO:0000313" key="17">
    <source>
        <dbReference type="Proteomes" id="UP001379533"/>
    </source>
</evidence>
<evidence type="ECO:0000256" key="6">
    <source>
        <dbReference type="ARBA" id="ARBA00022023"/>
    </source>
</evidence>
<keyword evidence="13" id="KW-0234">DNA repair</keyword>
<keyword evidence="8" id="KW-0479">Metal-binding</keyword>
<dbReference type="Gene3D" id="1.10.1670.10">
    <property type="entry name" value="Helix-hairpin-Helix base-excision DNA repair enzymes (C-terminal)"/>
    <property type="match status" value="1"/>
</dbReference>
<dbReference type="PANTHER" id="PTHR42944:SF1">
    <property type="entry name" value="ADENINE DNA GLYCOSYLASE"/>
    <property type="match status" value="1"/>
</dbReference>
<dbReference type="Pfam" id="PF00730">
    <property type="entry name" value="HhH-GPD"/>
    <property type="match status" value="1"/>
</dbReference>
<evidence type="ECO:0000256" key="9">
    <source>
        <dbReference type="ARBA" id="ARBA00022763"/>
    </source>
</evidence>
<comment type="similarity">
    <text evidence="4">Belongs to the Nth/MutY family.</text>
</comment>
<evidence type="ECO:0000256" key="7">
    <source>
        <dbReference type="ARBA" id="ARBA00022485"/>
    </source>
</evidence>
<keyword evidence="7" id="KW-0004">4Fe-4S</keyword>
<accession>A0ABZ2KQ32</accession>
<dbReference type="InterPro" id="IPR011257">
    <property type="entry name" value="DNA_glycosylase"/>
</dbReference>
<dbReference type="EC" id="3.2.2.31" evidence="5"/>
<reference evidence="16 17" key="1">
    <citation type="submission" date="2021-12" db="EMBL/GenBank/DDBJ databases">
        <title>Discovery of the Pendulisporaceae a myxobacterial family with distinct sporulation behavior and unique specialized metabolism.</title>
        <authorList>
            <person name="Garcia R."/>
            <person name="Popoff A."/>
            <person name="Bader C.D."/>
            <person name="Loehr J."/>
            <person name="Walesch S."/>
            <person name="Walt C."/>
            <person name="Boldt J."/>
            <person name="Bunk B."/>
            <person name="Haeckl F.J.F.P.J."/>
            <person name="Gunesch A.P."/>
            <person name="Birkelbach J."/>
            <person name="Nuebel U."/>
            <person name="Pietschmann T."/>
            <person name="Bach T."/>
            <person name="Mueller R."/>
        </authorList>
    </citation>
    <scope>NUCLEOTIDE SEQUENCE [LARGE SCALE GENOMIC DNA]</scope>
    <source>
        <strain evidence="16 17">MSr12523</strain>
    </source>
</reference>
<dbReference type="InterPro" id="IPR029119">
    <property type="entry name" value="MutY_C"/>
</dbReference>
<dbReference type="PANTHER" id="PTHR42944">
    <property type="entry name" value="ADENINE DNA GLYCOSYLASE"/>
    <property type="match status" value="1"/>
</dbReference>
<evidence type="ECO:0000256" key="3">
    <source>
        <dbReference type="ARBA" id="ARBA00002933"/>
    </source>
</evidence>
<proteinExistence type="inferred from homology"/>
<comment type="function">
    <text evidence="3">Adenine glycosylase active on G-A mispairs. MutY also corrects error-prone DNA synthesis past GO lesions which are due to the oxidatively damaged form of guanine: 7,8-dihydro-8-oxoguanine (8-oxo-dGTP).</text>
</comment>
<feature type="domain" description="HhH-GPD" evidence="15">
    <location>
        <begin position="50"/>
        <end position="201"/>
    </location>
</feature>
<dbReference type="Gene3D" id="1.10.340.30">
    <property type="entry name" value="Hypothetical protein, domain 2"/>
    <property type="match status" value="1"/>
</dbReference>
<dbReference type="SUPFAM" id="SSF55811">
    <property type="entry name" value="Nudix"/>
    <property type="match status" value="1"/>
</dbReference>
<evidence type="ECO:0000256" key="12">
    <source>
        <dbReference type="ARBA" id="ARBA00023014"/>
    </source>
</evidence>
<dbReference type="Gene3D" id="3.90.79.10">
    <property type="entry name" value="Nucleoside Triphosphate Pyrophosphohydrolase"/>
    <property type="match status" value="1"/>
</dbReference>
<evidence type="ECO:0000259" key="15">
    <source>
        <dbReference type="SMART" id="SM00478"/>
    </source>
</evidence>
<evidence type="ECO:0000313" key="16">
    <source>
        <dbReference type="EMBL" id="WXA98451.1"/>
    </source>
</evidence>
<sequence length="390" mass="42707">MRKDAHGTTPAQPPPAKLQRALLRWYDAEKRDLPWRGTKDPYSIWLSEVMLQQTRVDTVRPYYQRFMETYPTVFALAEAPLERVLGDWSGLGYYRRARMLHAGAQQIVRDFGGELPREVEALRSITGIGPYTAGAVASIAFDVRAPLVDGNVARVLARIFGVEEDVRGGAGRARIWQIAESILPQERAGDFNQALMELGATVCSPSSPRCGPCPVRGMCVAFASGEPERLPNMAPKAKPRPWKRAALVATLGADRVLLARRKRDLLFGGLWEPPTLDASNDRDEGDGARLLALAGVKAEVPVRAGEITHVLSHRKMTVEVYRAELRSAHATLGQNQAGASLDEGDGEYDAIEVVARTSAMRRGMSTLARKVLRAGGIEVNMGRSEGEATK</sequence>
<dbReference type="InterPro" id="IPR004035">
    <property type="entry name" value="Endouclease-III_FeS-bd_BS"/>
</dbReference>
<protein>
    <recommendedName>
        <fullName evidence="6">Adenine DNA glycosylase</fullName>
        <ecNumber evidence="5">3.2.2.31</ecNumber>
    </recommendedName>
</protein>
<dbReference type="CDD" id="cd00056">
    <property type="entry name" value="ENDO3c"/>
    <property type="match status" value="1"/>
</dbReference>
<evidence type="ECO:0000256" key="10">
    <source>
        <dbReference type="ARBA" id="ARBA00022801"/>
    </source>
</evidence>
<dbReference type="PROSITE" id="PS00764">
    <property type="entry name" value="ENDONUCLEASE_III_1"/>
    <property type="match status" value="1"/>
</dbReference>
<dbReference type="SUPFAM" id="SSF48150">
    <property type="entry name" value="DNA-glycosylase"/>
    <property type="match status" value="1"/>
</dbReference>
<evidence type="ECO:0000256" key="5">
    <source>
        <dbReference type="ARBA" id="ARBA00012045"/>
    </source>
</evidence>
<keyword evidence="17" id="KW-1185">Reference proteome</keyword>
<keyword evidence="11" id="KW-0408">Iron</keyword>
<evidence type="ECO:0000256" key="1">
    <source>
        <dbReference type="ARBA" id="ARBA00000843"/>
    </source>
</evidence>
<dbReference type="SMART" id="SM00478">
    <property type="entry name" value="ENDO3c"/>
    <property type="match status" value="1"/>
</dbReference>
<dbReference type="Pfam" id="PF14815">
    <property type="entry name" value="NUDIX_4"/>
    <property type="match status" value="1"/>
</dbReference>
<keyword evidence="14" id="KW-0326">Glycosidase</keyword>
<keyword evidence="9" id="KW-0227">DNA damage</keyword>
<dbReference type="InterPro" id="IPR023170">
    <property type="entry name" value="HhH_base_excis_C"/>
</dbReference>
<dbReference type="RefSeq" id="WP_394849063.1">
    <property type="nucleotide sequence ID" value="NZ_CP089982.1"/>
</dbReference>
<evidence type="ECO:0000256" key="14">
    <source>
        <dbReference type="ARBA" id="ARBA00023295"/>
    </source>
</evidence>